<accession>A0A2H3DFB0</accession>
<evidence type="ECO:0000313" key="1">
    <source>
        <dbReference type="EMBL" id="PBK92820.1"/>
    </source>
</evidence>
<gene>
    <name evidence="1" type="ORF">ARMGADRAFT_1080039</name>
</gene>
<proteinExistence type="predicted"/>
<keyword evidence="2" id="KW-1185">Reference proteome</keyword>
<dbReference type="Proteomes" id="UP000217790">
    <property type="component" value="Unassembled WGS sequence"/>
</dbReference>
<evidence type="ECO:0000313" key="2">
    <source>
        <dbReference type="Proteomes" id="UP000217790"/>
    </source>
</evidence>
<protein>
    <submittedName>
        <fullName evidence="1">Uncharacterized protein</fullName>
    </submittedName>
</protein>
<sequence>MSFPLLVELNVLFEFTRDPPCIDRIVDVVRTSAGIQRLSLVTQSIDEICTGDDILRIIRTANTPSLTELEVAEIWPHYGVRRPGPGPRLITDSLLEEMKSEEFLPELASLPFVWTFHWGDDDENDPDFAEHRVGLWEEPAMADMLRTRCASGSSKLKSVVLGRNDEDEVSEEIVDVLRALRTMGIHTRLE</sequence>
<dbReference type="OrthoDB" id="2918436at2759"/>
<dbReference type="EMBL" id="KZ293657">
    <property type="protein sequence ID" value="PBK92820.1"/>
    <property type="molecule type" value="Genomic_DNA"/>
</dbReference>
<dbReference type="AlphaFoldDB" id="A0A2H3DFB0"/>
<organism evidence="1 2">
    <name type="scientific">Armillaria gallica</name>
    <name type="common">Bulbous honey fungus</name>
    <name type="synonym">Armillaria bulbosa</name>
    <dbReference type="NCBI Taxonomy" id="47427"/>
    <lineage>
        <taxon>Eukaryota</taxon>
        <taxon>Fungi</taxon>
        <taxon>Dikarya</taxon>
        <taxon>Basidiomycota</taxon>
        <taxon>Agaricomycotina</taxon>
        <taxon>Agaricomycetes</taxon>
        <taxon>Agaricomycetidae</taxon>
        <taxon>Agaricales</taxon>
        <taxon>Marasmiineae</taxon>
        <taxon>Physalacriaceae</taxon>
        <taxon>Armillaria</taxon>
    </lineage>
</organism>
<dbReference type="InParanoid" id="A0A2H3DFB0"/>
<dbReference type="STRING" id="47427.A0A2H3DFB0"/>
<name>A0A2H3DFB0_ARMGA</name>
<reference evidence="2" key="1">
    <citation type="journal article" date="2017" name="Nat. Ecol. Evol.">
        <title>Genome expansion and lineage-specific genetic innovations in the forest pathogenic fungi Armillaria.</title>
        <authorList>
            <person name="Sipos G."/>
            <person name="Prasanna A.N."/>
            <person name="Walter M.C."/>
            <person name="O'Connor E."/>
            <person name="Balint B."/>
            <person name="Krizsan K."/>
            <person name="Kiss B."/>
            <person name="Hess J."/>
            <person name="Varga T."/>
            <person name="Slot J."/>
            <person name="Riley R."/>
            <person name="Boka B."/>
            <person name="Rigling D."/>
            <person name="Barry K."/>
            <person name="Lee J."/>
            <person name="Mihaltcheva S."/>
            <person name="LaButti K."/>
            <person name="Lipzen A."/>
            <person name="Waldron R."/>
            <person name="Moloney N.M."/>
            <person name="Sperisen C."/>
            <person name="Kredics L."/>
            <person name="Vagvoelgyi C."/>
            <person name="Patrignani A."/>
            <person name="Fitzpatrick D."/>
            <person name="Nagy I."/>
            <person name="Doyle S."/>
            <person name="Anderson J.B."/>
            <person name="Grigoriev I.V."/>
            <person name="Gueldener U."/>
            <person name="Muensterkoetter M."/>
            <person name="Nagy L.G."/>
        </authorList>
    </citation>
    <scope>NUCLEOTIDE SEQUENCE [LARGE SCALE GENOMIC DNA]</scope>
    <source>
        <strain evidence="2">Ar21-2</strain>
    </source>
</reference>